<organism evidence="2 3">
    <name type="scientific">Exserohilum turcicum (strain 28A)</name>
    <name type="common">Northern leaf blight fungus</name>
    <name type="synonym">Setosphaeria turcica</name>
    <dbReference type="NCBI Taxonomy" id="671987"/>
    <lineage>
        <taxon>Eukaryota</taxon>
        <taxon>Fungi</taxon>
        <taxon>Dikarya</taxon>
        <taxon>Ascomycota</taxon>
        <taxon>Pezizomycotina</taxon>
        <taxon>Dothideomycetes</taxon>
        <taxon>Pleosporomycetidae</taxon>
        <taxon>Pleosporales</taxon>
        <taxon>Pleosporineae</taxon>
        <taxon>Pleosporaceae</taxon>
        <taxon>Exserohilum</taxon>
    </lineage>
</organism>
<keyword evidence="1" id="KW-0732">Signal</keyword>
<dbReference type="HOGENOM" id="CLU_2039504_0_0_1"/>
<reference evidence="2 3" key="1">
    <citation type="journal article" date="2012" name="PLoS Pathog.">
        <title>Diverse lifestyles and strategies of plant pathogenesis encoded in the genomes of eighteen Dothideomycetes fungi.</title>
        <authorList>
            <person name="Ohm R.A."/>
            <person name="Feau N."/>
            <person name="Henrissat B."/>
            <person name="Schoch C.L."/>
            <person name="Horwitz B.A."/>
            <person name="Barry K.W."/>
            <person name="Condon B.J."/>
            <person name="Copeland A.C."/>
            <person name="Dhillon B."/>
            <person name="Glaser F."/>
            <person name="Hesse C.N."/>
            <person name="Kosti I."/>
            <person name="LaButti K."/>
            <person name="Lindquist E.A."/>
            <person name="Lucas S."/>
            <person name="Salamov A.A."/>
            <person name="Bradshaw R.E."/>
            <person name="Ciuffetti L."/>
            <person name="Hamelin R.C."/>
            <person name="Kema G.H.J."/>
            <person name="Lawrence C."/>
            <person name="Scott J.A."/>
            <person name="Spatafora J.W."/>
            <person name="Turgeon B.G."/>
            <person name="de Wit P.J.G.M."/>
            <person name="Zhong S."/>
            <person name="Goodwin S.B."/>
            <person name="Grigoriev I.V."/>
        </authorList>
    </citation>
    <scope>NUCLEOTIDE SEQUENCE [LARGE SCALE GENOMIC DNA]</scope>
    <source>
        <strain evidence="3">28A</strain>
    </source>
</reference>
<dbReference type="Proteomes" id="UP000016935">
    <property type="component" value="Unassembled WGS sequence"/>
</dbReference>
<evidence type="ECO:0000313" key="2">
    <source>
        <dbReference type="EMBL" id="EOA91588.1"/>
    </source>
</evidence>
<reference evidence="2 3" key="2">
    <citation type="journal article" date="2013" name="PLoS Genet.">
        <title>Comparative genome structure, secondary metabolite, and effector coding capacity across Cochliobolus pathogens.</title>
        <authorList>
            <person name="Condon B.J."/>
            <person name="Leng Y."/>
            <person name="Wu D."/>
            <person name="Bushley K.E."/>
            <person name="Ohm R.A."/>
            <person name="Otillar R."/>
            <person name="Martin J."/>
            <person name="Schackwitz W."/>
            <person name="Grimwood J."/>
            <person name="MohdZainudin N."/>
            <person name="Xue C."/>
            <person name="Wang R."/>
            <person name="Manning V.A."/>
            <person name="Dhillon B."/>
            <person name="Tu Z.J."/>
            <person name="Steffenson B.J."/>
            <person name="Salamov A."/>
            <person name="Sun H."/>
            <person name="Lowry S."/>
            <person name="LaButti K."/>
            <person name="Han J."/>
            <person name="Copeland A."/>
            <person name="Lindquist E."/>
            <person name="Barry K."/>
            <person name="Schmutz J."/>
            <person name="Baker S.E."/>
            <person name="Ciuffetti L.M."/>
            <person name="Grigoriev I.V."/>
            <person name="Zhong S."/>
            <person name="Turgeon B.G."/>
        </authorList>
    </citation>
    <scope>NUCLEOTIDE SEQUENCE [LARGE SCALE GENOMIC DNA]</scope>
    <source>
        <strain evidence="3">28A</strain>
    </source>
</reference>
<protein>
    <submittedName>
        <fullName evidence="2">Uncharacterized protein</fullName>
    </submittedName>
</protein>
<evidence type="ECO:0000313" key="3">
    <source>
        <dbReference type="Proteomes" id="UP000016935"/>
    </source>
</evidence>
<dbReference type="STRING" id="671987.R0KFJ4"/>
<sequence length="121" mass="13377">MQLSVIAALIPLVSLVTAVGNWNCYNKDSDKAKAFSQFEDWYPNGACVNDAGVGLPAQMCTSVRRGVLETKWMDTDAARLGPSLHHEPQWYHGNYAELKAKFANRFLGCYPFSDGRTANCS</sequence>
<name>R0KFJ4_EXST2</name>
<accession>R0KFJ4</accession>
<dbReference type="GeneID" id="19403401"/>
<feature type="signal peptide" evidence="1">
    <location>
        <begin position="1"/>
        <end position="18"/>
    </location>
</feature>
<dbReference type="AlphaFoldDB" id="R0KFJ4"/>
<dbReference type="RefSeq" id="XP_008020193.1">
    <property type="nucleotide sequence ID" value="XM_008022002.1"/>
</dbReference>
<dbReference type="OrthoDB" id="3693255at2759"/>
<proteinExistence type="predicted"/>
<gene>
    <name evidence="2" type="ORF">SETTUDRAFT_30117</name>
</gene>
<dbReference type="EMBL" id="KB908481">
    <property type="protein sequence ID" value="EOA91588.1"/>
    <property type="molecule type" value="Genomic_DNA"/>
</dbReference>
<evidence type="ECO:0000256" key="1">
    <source>
        <dbReference type="SAM" id="SignalP"/>
    </source>
</evidence>
<feature type="chain" id="PRO_5004344366" evidence="1">
    <location>
        <begin position="19"/>
        <end position="121"/>
    </location>
</feature>
<keyword evidence="3" id="KW-1185">Reference proteome</keyword>